<dbReference type="SUPFAM" id="SSF143456">
    <property type="entry name" value="VC0467-like"/>
    <property type="match status" value="2"/>
</dbReference>
<evidence type="ECO:0000256" key="2">
    <source>
        <dbReference type="HAMAP-Rule" id="MF_00758"/>
    </source>
</evidence>
<dbReference type="PANTHER" id="PTHR30327:SF1">
    <property type="entry name" value="UPF0301 PROTEIN YQGE"/>
    <property type="match status" value="1"/>
</dbReference>
<evidence type="ECO:0000313" key="4">
    <source>
        <dbReference type="Proteomes" id="UP000317763"/>
    </source>
</evidence>
<accession>A0A554X1C5</accession>
<dbReference type="STRING" id="307486.GCA_000807215_02322"/>
<dbReference type="InterPro" id="IPR003774">
    <property type="entry name" value="AlgH-like"/>
</dbReference>
<dbReference type="EMBL" id="VJOM01000032">
    <property type="protein sequence ID" value="TSE29605.1"/>
    <property type="molecule type" value="Genomic_DNA"/>
</dbReference>
<evidence type="ECO:0000256" key="1">
    <source>
        <dbReference type="ARBA" id="ARBA00009600"/>
    </source>
</evidence>
<dbReference type="HAMAP" id="MF_00758">
    <property type="entry name" value="UPF0301"/>
    <property type="match status" value="1"/>
</dbReference>
<reference evidence="3 4" key="1">
    <citation type="submission" date="2019-07" db="EMBL/GenBank/DDBJ databases">
        <title>Tepidimonas taiwanensis I1-1 draft genome.</title>
        <authorList>
            <person name="Da Costa M.S."/>
            <person name="Froufe H.J.C."/>
            <person name="Egas C."/>
            <person name="Albuquerque L."/>
        </authorList>
    </citation>
    <scope>NUCLEOTIDE SEQUENCE [LARGE SCALE GENOMIC DNA]</scope>
    <source>
        <strain evidence="3 4">I1-1</strain>
    </source>
</reference>
<protein>
    <recommendedName>
        <fullName evidence="2">UPF0301 protein Ttaiw_02233</fullName>
    </recommendedName>
</protein>
<gene>
    <name evidence="3" type="ORF">Ttaiw_02233</name>
</gene>
<evidence type="ECO:0000313" key="3">
    <source>
        <dbReference type="EMBL" id="TSE29605.1"/>
    </source>
</evidence>
<dbReference type="Proteomes" id="UP000317763">
    <property type="component" value="Unassembled WGS sequence"/>
</dbReference>
<sequence>MSPDSAPADLTHHFLIAMPGLNDELFGRSVVYLCEHTPRGALGLIINKPTGITLDDLFERLELPLGRPEWSGMPVLRGGPLQPERGFVLHEDMGEPQPIVAAVASRAEAAGPAPAPASAMGALLQSAGVDTGAGGDPDAAQAPEAPRLTVYASSLKVPGAGLELTTSRDVLEAVAAGAGPRQMLITLGYASWGEGQLESEIGDNAWLTVPADPALLFEVPVEQRYERALALLGVQPWMLAPGAGRA</sequence>
<dbReference type="RefSeq" id="WP_043703830.1">
    <property type="nucleotide sequence ID" value="NZ_CP083911.1"/>
</dbReference>
<name>A0A554X1C5_9BURK</name>
<dbReference type="Gene3D" id="3.40.1740.10">
    <property type="entry name" value="VC0467-like"/>
    <property type="match status" value="1"/>
</dbReference>
<dbReference type="AlphaFoldDB" id="A0A554X1C5"/>
<dbReference type="Pfam" id="PF02622">
    <property type="entry name" value="DUF179"/>
    <property type="match status" value="1"/>
</dbReference>
<proteinExistence type="inferred from homology"/>
<comment type="caution">
    <text evidence="3">The sequence shown here is derived from an EMBL/GenBank/DDBJ whole genome shotgun (WGS) entry which is preliminary data.</text>
</comment>
<keyword evidence="4" id="KW-1185">Reference proteome</keyword>
<dbReference type="OrthoDB" id="9807486at2"/>
<dbReference type="PANTHER" id="PTHR30327">
    <property type="entry name" value="UNCHARACTERIZED PROTEIN YQGE"/>
    <property type="match status" value="1"/>
</dbReference>
<dbReference type="GO" id="GO:0005829">
    <property type="term" value="C:cytosol"/>
    <property type="evidence" value="ECO:0007669"/>
    <property type="project" value="TreeGrafter"/>
</dbReference>
<comment type="similarity">
    <text evidence="1 2">Belongs to the UPF0301 (AlgH) family.</text>
</comment>
<organism evidence="3 4">
    <name type="scientific">Tepidimonas taiwanensis</name>
    <dbReference type="NCBI Taxonomy" id="307486"/>
    <lineage>
        <taxon>Bacteria</taxon>
        <taxon>Pseudomonadati</taxon>
        <taxon>Pseudomonadota</taxon>
        <taxon>Betaproteobacteria</taxon>
        <taxon>Burkholderiales</taxon>
        <taxon>Tepidimonas</taxon>
    </lineage>
</organism>